<dbReference type="PROSITE" id="PS51257">
    <property type="entry name" value="PROKAR_LIPOPROTEIN"/>
    <property type="match status" value="1"/>
</dbReference>
<comment type="caution">
    <text evidence="2">The sequence shown here is derived from an EMBL/GenBank/DDBJ whole genome shotgun (WGS) entry which is preliminary data.</text>
</comment>
<sequence length="128" mass="13398">MKPSLAVLLSCSLLSSLLLGGCSWLPSRARDEAAAAAQAQAARQPAPRTVAADGTPLVRFDGVEIEKVPFQAGVSSVTVERLARQHDCVGGLGAGLVSAPGPVEIYRMACDNGKVFMARCELRQCKAM</sequence>
<evidence type="ECO:0000313" key="3">
    <source>
        <dbReference type="Proteomes" id="UP000566711"/>
    </source>
</evidence>
<feature type="chain" id="PRO_5030645216" description="Lipoprotein" evidence="1">
    <location>
        <begin position="21"/>
        <end position="128"/>
    </location>
</feature>
<dbReference type="Proteomes" id="UP000566711">
    <property type="component" value="Unassembled WGS sequence"/>
</dbReference>
<reference evidence="2 3" key="1">
    <citation type="submission" date="2020-07" db="EMBL/GenBank/DDBJ databases">
        <title>Novel species isolated from subtropical streams in China.</title>
        <authorList>
            <person name="Lu H."/>
        </authorList>
    </citation>
    <scope>NUCLEOTIDE SEQUENCE [LARGE SCALE GENOMIC DNA]</scope>
    <source>
        <strain evidence="2 3">FT3S</strain>
    </source>
</reference>
<keyword evidence="3" id="KW-1185">Reference proteome</keyword>
<evidence type="ECO:0008006" key="4">
    <source>
        <dbReference type="Google" id="ProtNLM"/>
    </source>
</evidence>
<evidence type="ECO:0000256" key="1">
    <source>
        <dbReference type="SAM" id="SignalP"/>
    </source>
</evidence>
<proteinExistence type="predicted"/>
<protein>
    <recommendedName>
        <fullName evidence="4">Lipoprotein</fullName>
    </recommendedName>
</protein>
<organism evidence="2 3">
    <name type="scientific">Rugamonas fusca</name>
    <dbReference type="NCBI Taxonomy" id="2758568"/>
    <lineage>
        <taxon>Bacteria</taxon>
        <taxon>Pseudomonadati</taxon>
        <taxon>Pseudomonadota</taxon>
        <taxon>Betaproteobacteria</taxon>
        <taxon>Burkholderiales</taxon>
        <taxon>Oxalobacteraceae</taxon>
        <taxon>Telluria group</taxon>
        <taxon>Rugamonas</taxon>
    </lineage>
</organism>
<feature type="signal peptide" evidence="1">
    <location>
        <begin position="1"/>
        <end position="20"/>
    </location>
</feature>
<gene>
    <name evidence="2" type="ORF">H3H36_09505</name>
</gene>
<evidence type="ECO:0000313" key="2">
    <source>
        <dbReference type="EMBL" id="MBA5605596.1"/>
    </source>
</evidence>
<accession>A0A7W2EGM4</accession>
<dbReference type="EMBL" id="JACEZS010000006">
    <property type="protein sequence ID" value="MBA5605596.1"/>
    <property type="molecule type" value="Genomic_DNA"/>
</dbReference>
<dbReference type="RefSeq" id="WP_182216661.1">
    <property type="nucleotide sequence ID" value="NZ_JACEZS010000006.1"/>
</dbReference>
<name>A0A7W2EGM4_9BURK</name>
<keyword evidence="1" id="KW-0732">Signal</keyword>
<dbReference type="AlphaFoldDB" id="A0A7W2EGM4"/>